<accession>A0A8H7TC66</accession>
<dbReference type="Proteomes" id="UP000664132">
    <property type="component" value="Unassembled WGS sequence"/>
</dbReference>
<evidence type="ECO:0000256" key="1">
    <source>
        <dbReference type="SAM" id="MobiDB-lite"/>
    </source>
</evidence>
<reference evidence="2" key="1">
    <citation type="submission" date="2021-02" db="EMBL/GenBank/DDBJ databases">
        <title>Genome sequence Cadophora malorum strain M34.</title>
        <authorList>
            <person name="Stefanovic E."/>
            <person name="Vu D."/>
            <person name="Scully C."/>
            <person name="Dijksterhuis J."/>
            <person name="Roader J."/>
            <person name="Houbraken J."/>
        </authorList>
    </citation>
    <scope>NUCLEOTIDE SEQUENCE</scope>
    <source>
        <strain evidence="2">M34</strain>
    </source>
</reference>
<name>A0A8H7TC66_9HELO</name>
<dbReference type="OrthoDB" id="4137815at2759"/>
<gene>
    <name evidence="2" type="ORF">IFR04_010425</name>
</gene>
<dbReference type="InterPro" id="IPR021858">
    <property type="entry name" value="Fun_TF"/>
</dbReference>
<proteinExistence type="predicted"/>
<keyword evidence="3" id="KW-1185">Reference proteome</keyword>
<evidence type="ECO:0000313" key="3">
    <source>
        <dbReference type="Proteomes" id="UP000664132"/>
    </source>
</evidence>
<dbReference type="EMBL" id="JAFJYH010000186">
    <property type="protein sequence ID" value="KAG4416447.1"/>
    <property type="molecule type" value="Genomic_DNA"/>
</dbReference>
<dbReference type="Pfam" id="PF11951">
    <property type="entry name" value="Fungal_trans_2"/>
    <property type="match status" value="1"/>
</dbReference>
<organism evidence="2 3">
    <name type="scientific">Cadophora malorum</name>
    <dbReference type="NCBI Taxonomy" id="108018"/>
    <lineage>
        <taxon>Eukaryota</taxon>
        <taxon>Fungi</taxon>
        <taxon>Dikarya</taxon>
        <taxon>Ascomycota</taxon>
        <taxon>Pezizomycotina</taxon>
        <taxon>Leotiomycetes</taxon>
        <taxon>Helotiales</taxon>
        <taxon>Ploettnerulaceae</taxon>
        <taxon>Cadophora</taxon>
    </lineage>
</organism>
<dbReference type="AlphaFoldDB" id="A0A8H7TC66"/>
<sequence>MDTSTCIKYISKAMSTLRALPALTSEDAVLCNALGGILAFSIYSAIGVGAPEVCAFCLSTTNQSVLVEPTGREAQNDPWQSFLVLLETADCLVYRRNPTRNPRLPTSTVDSRLGLSVPLLAYYHELAVISNSLVTAADLGILSRLQKQLDNIHADLESWQPSSPDQVLDQFNTKDTVNLLAQAKVYRLGALLVAHRLQHPFGCEDSQAEIWSKEAMMELEMARLVTKSPLRFVTLPFIVAAVEIRDENMRSKTLQRVDDYVDHYAPFLRKGTKIFLSRVWHERDAKLTTRWFDSIHKPCPVMESLDSTRFGNPHAQSNTSQSPEVEMY</sequence>
<comment type="caution">
    <text evidence="2">The sequence shown here is derived from an EMBL/GenBank/DDBJ whole genome shotgun (WGS) entry which is preliminary data.</text>
</comment>
<evidence type="ECO:0000313" key="2">
    <source>
        <dbReference type="EMBL" id="KAG4416447.1"/>
    </source>
</evidence>
<protein>
    <submittedName>
        <fullName evidence="2">Uncharacterized protein</fullName>
    </submittedName>
</protein>
<feature type="region of interest" description="Disordered" evidence="1">
    <location>
        <begin position="306"/>
        <end position="328"/>
    </location>
</feature>